<evidence type="ECO:0000313" key="9">
    <source>
        <dbReference type="Proteomes" id="UP000290809"/>
    </source>
</evidence>
<evidence type="ECO:0000256" key="3">
    <source>
        <dbReference type="ARBA" id="ARBA00022603"/>
    </source>
</evidence>
<keyword evidence="4 7" id="KW-0808">Transferase</keyword>
<dbReference type="GO" id="GO:0032981">
    <property type="term" value="P:mitochondrial respiratory chain complex I assembly"/>
    <property type="evidence" value="ECO:0007669"/>
    <property type="project" value="TreeGrafter"/>
</dbReference>
<dbReference type="PANTHER" id="PTHR12049">
    <property type="entry name" value="PROTEIN ARGININE METHYLTRANSFERASE NDUFAF7, MITOCHONDRIAL"/>
    <property type="match status" value="1"/>
</dbReference>
<comment type="similarity">
    <text evidence="2 7">Belongs to the NDUFAF7 family.</text>
</comment>
<dbReference type="InterPro" id="IPR029063">
    <property type="entry name" value="SAM-dependent_MTases_sf"/>
</dbReference>
<reference evidence="8 9" key="1">
    <citation type="journal article" date="2019" name="PLoS Pathog.">
        <title>Genome sequence of the bovine parasite Schistosoma bovis Tanzania.</title>
        <authorList>
            <person name="Oey H."/>
            <person name="Zakrzewski M."/>
            <person name="Gobert G."/>
            <person name="Gravermann K."/>
            <person name="Stoye J."/>
            <person name="Jones M."/>
            <person name="Mcmanus D."/>
            <person name="Krause L."/>
        </authorList>
    </citation>
    <scope>NUCLEOTIDE SEQUENCE [LARGE SCALE GENOMIC DNA]</scope>
    <source>
        <strain evidence="8 9">TAN1997</strain>
    </source>
</reference>
<comment type="catalytic activity">
    <reaction evidence="6 7">
        <text>L-arginyl-[protein] + 2 S-adenosyl-L-methionine = N(omega),N(omega)'-dimethyl-L-arginyl-[protein] + 2 S-adenosyl-L-homocysteine + 2 H(+)</text>
        <dbReference type="Rhea" id="RHEA:48108"/>
        <dbReference type="Rhea" id="RHEA-COMP:10532"/>
        <dbReference type="Rhea" id="RHEA-COMP:11992"/>
        <dbReference type="ChEBI" id="CHEBI:15378"/>
        <dbReference type="ChEBI" id="CHEBI:29965"/>
        <dbReference type="ChEBI" id="CHEBI:57856"/>
        <dbReference type="ChEBI" id="CHEBI:59789"/>
        <dbReference type="ChEBI" id="CHEBI:88221"/>
        <dbReference type="EC" id="2.1.1.320"/>
    </reaction>
</comment>
<dbReference type="InterPro" id="IPR038375">
    <property type="entry name" value="NDUFAF7_sf"/>
</dbReference>
<dbReference type="Proteomes" id="UP000290809">
    <property type="component" value="Unassembled WGS sequence"/>
</dbReference>
<comment type="function">
    <text evidence="7">Arginine methyltransferase involved in the assembly or stability of mitochondrial NADH:ubiquinone oxidoreductase complex (complex I).</text>
</comment>
<dbReference type="Gene3D" id="3.40.50.12710">
    <property type="match status" value="3"/>
</dbReference>
<evidence type="ECO:0000256" key="4">
    <source>
        <dbReference type="ARBA" id="ARBA00022679"/>
    </source>
</evidence>
<organism evidence="8 9">
    <name type="scientific">Schistosoma bovis</name>
    <name type="common">Blood fluke</name>
    <dbReference type="NCBI Taxonomy" id="6184"/>
    <lineage>
        <taxon>Eukaryota</taxon>
        <taxon>Metazoa</taxon>
        <taxon>Spiralia</taxon>
        <taxon>Lophotrochozoa</taxon>
        <taxon>Platyhelminthes</taxon>
        <taxon>Trematoda</taxon>
        <taxon>Digenea</taxon>
        <taxon>Strigeidida</taxon>
        <taxon>Schistosomatoidea</taxon>
        <taxon>Schistosomatidae</taxon>
        <taxon>Schistosoma</taxon>
    </lineage>
</organism>
<gene>
    <name evidence="8" type="ORF">DC041_0008058</name>
</gene>
<evidence type="ECO:0000256" key="7">
    <source>
        <dbReference type="RuleBase" id="RU364114"/>
    </source>
</evidence>
<evidence type="ECO:0000256" key="6">
    <source>
        <dbReference type="ARBA" id="ARBA00048612"/>
    </source>
</evidence>
<keyword evidence="5 7" id="KW-0496">Mitochondrion</keyword>
<sequence length="350" mass="39404">MSYFSKLRNVRNILSCTMHCGRYSSPSESPEQLSQVLNKHLLERINTFGPLTVAEYMKECLSNPLYGYYNTHSVFGKSGDFTTSPEICQIFGEVFSKFPDIYSTLSIHLVEISQSMQQTQKQTIEKTLSCLDNKPPLIFWHTDLRQVPEKFSFFIGHEFFDVLPVHCFQLVPNLSNRNSVEICPDMICITQLLCKRINKTGGSALLIDYGHEGEKGDTFRGFHKHSVCNPLINPGHTDLTCDVDFSILCQAVKNSDAKVKLHGPVTQAYFLINMGLFTRLKVLLSKCESEQQKDELFSACEILVTNEQMGSRFKVVAITPELESDSVGCEQQLPGFTPLSGTPYAQPNSV</sequence>
<dbReference type="STRING" id="6184.A0A430Q356"/>
<accession>A0A430Q356</accession>
<comment type="caution">
    <text evidence="8">The sequence shown here is derived from an EMBL/GenBank/DDBJ whole genome shotgun (WGS) entry which is preliminary data.</text>
</comment>
<dbReference type="InterPro" id="IPR003788">
    <property type="entry name" value="NDUFAF7"/>
</dbReference>
<dbReference type="EMBL" id="QMKO01002972">
    <property type="protein sequence ID" value="RTG82125.1"/>
    <property type="molecule type" value="Genomic_DNA"/>
</dbReference>
<dbReference type="Pfam" id="PF02636">
    <property type="entry name" value="Methyltransf_28"/>
    <property type="match status" value="2"/>
</dbReference>
<evidence type="ECO:0000256" key="1">
    <source>
        <dbReference type="ARBA" id="ARBA00004173"/>
    </source>
</evidence>
<proteinExistence type="inferred from homology"/>
<dbReference type="AlphaFoldDB" id="A0A430Q356"/>
<dbReference type="GO" id="GO:0005739">
    <property type="term" value="C:mitochondrion"/>
    <property type="evidence" value="ECO:0007669"/>
    <property type="project" value="UniProtKB-SubCell"/>
</dbReference>
<dbReference type="EC" id="2.1.1.320" evidence="7"/>
<comment type="subcellular location">
    <subcellularLocation>
        <location evidence="1 7">Mitochondrion</location>
    </subcellularLocation>
</comment>
<dbReference type="GO" id="GO:0035243">
    <property type="term" value="F:protein-arginine omega-N symmetric methyltransferase activity"/>
    <property type="evidence" value="ECO:0007669"/>
    <property type="project" value="UniProtKB-EC"/>
</dbReference>
<evidence type="ECO:0000313" key="8">
    <source>
        <dbReference type="EMBL" id="RTG82125.1"/>
    </source>
</evidence>
<evidence type="ECO:0000256" key="5">
    <source>
        <dbReference type="ARBA" id="ARBA00023128"/>
    </source>
</evidence>
<name>A0A430Q356_SCHBO</name>
<evidence type="ECO:0000256" key="2">
    <source>
        <dbReference type="ARBA" id="ARBA00005891"/>
    </source>
</evidence>
<keyword evidence="8" id="KW-0830">Ubiquinone</keyword>
<protein>
    <recommendedName>
        <fullName evidence="7">Protein arginine methyltransferase NDUFAF7</fullName>
        <ecNumber evidence="7">2.1.1.320</ecNumber>
    </recommendedName>
</protein>
<keyword evidence="9" id="KW-1185">Reference proteome</keyword>
<keyword evidence="3 7" id="KW-0489">Methyltransferase</keyword>
<dbReference type="SUPFAM" id="SSF53335">
    <property type="entry name" value="S-adenosyl-L-methionine-dependent methyltransferases"/>
    <property type="match status" value="1"/>
</dbReference>
<dbReference type="PANTHER" id="PTHR12049:SF7">
    <property type="entry name" value="PROTEIN ARGININE METHYLTRANSFERASE NDUFAF7, MITOCHONDRIAL"/>
    <property type="match status" value="1"/>
</dbReference>
<dbReference type="GO" id="GO:0032259">
    <property type="term" value="P:methylation"/>
    <property type="evidence" value="ECO:0007669"/>
    <property type="project" value="UniProtKB-KW"/>
</dbReference>